<name>A0A4C1ZHF5_EUMVA</name>
<keyword evidence="2" id="KW-1185">Reference proteome</keyword>
<proteinExistence type="predicted"/>
<dbReference type="EMBL" id="BGZK01001918">
    <property type="protein sequence ID" value="GBP88271.1"/>
    <property type="molecule type" value="Genomic_DNA"/>
</dbReference>
<dbReference type="AlphaFoldDB" id="A0A4C1ZHF5"/>
<gene>
    <name evidence="1" type="ORF">EVAR_82732_1</name>
</gene>
<protein>
    <submittedName>
        <fullName evidence="1">Uncharacterized protein</fullName>
    </submittedName>
</protein>
<evidence type="ECO:0000313" key="1">
    <source>
        <dbReference type="EMBL" id="GBP88271.1"/>
    </source>
</evidence>
<comment type="caution">
    <text evidence="1">The sequence shown here is derived from an EMBL/GenBank/DDBJ whole genome shotgun (WGS) entry which is preliminary data.</text>
</comment>
<dbReference type="Proteomes" id="UP000299102">
    <property type="component" value="Unassembled WGS sequence"/>
</dbReference>
<organism evidence="1 2">
    <name type="scientific">Eumeta variegata</name>
    <name type="common">Bagworm moth</name>
    <name type="synonym">Eumeta japonica</name>
    <dbReference type="NCBI Taxonomy" id="151549"/>
    <lineage>
        <taxon>Eukaryota</taxon>
        <taxon>Metazoa</taxon>
        <taxon>Ecdysozoa</taxon>
        <taxon>Arthropoda</taxon>
        <taxon>Hexapoda</taxon>
        <taxon>Insecta</taxon>
        <taxon>Pterygota</taxon>
        <taxon>Neoptera</taxon>
        <taxon>Endopterygota</taxon>
        <taxon>Lepidoptera</taxon>
        <taxon>Glossata</taxon>
        <taxon>Ditrysia</taxon>
        <taxon>Tineoidea</taxon>
        <taxon>Psychidae</taxon>
        <taxon>Oiketicinae</taxon>
        <taxon>Eumeta</taxon>
    </lineage>
</organism>
<sequence length="187" mass="21572">MSSLQKPLKKPSRTLPYISGCKTEEQHARCCHLWGSGFEGEDTPHTAIVDEISVPFETREIVDQLRCIKASEVPEVVMYEYQGSERLQQRITENKKEELKENRQKTHKDNSEYYGRMRTFLEALGRAAKSLFGAKYSQEEQTGRMKRPKYITFLYDSIVVSARCTRVALKMAKTVTRPKASNNARED</sequence>
<evidence type="ECO:0000313" key="2">
    <source>
        <dbReference type="Proteomes" id="UP000299102"/>
    </source>
</evidence>
<accession>A0A4C1ZHF5</accession>
<reference evidence="1 2" key="1">
    <citation type="journal article" date="2019" name="Commun. Biol.">
        <title>The bagworm genome reveals a unique fibroin gene that provides high tensile strength.</title>
        <authorList>
            <person name="Kono N."/>
            <person name="Nakamura H."/>
            <person name="Ohtoshi R."/>
            <person name="Tomita M."/>
            <person name="Numata K."/>
            <person name="Arakawa K."/>
        </authorList>
    </citation>
    <scope>NUCLEOTIDE SEQUENCE [LARGE SCALE GENOMIC DNA]</scope>
</reference>